<dbReference type="CDD" id="cd01014">
    <property type="entry name" value="nicotinamidase_related"/>
    <property type="match status" value="1"/>
</dbReference>
<dbReference type="RefSeq" id="WP_138407107.1">
    <property type="nucleotide sequence ID" value="NZ_QLAE01000005.1"/>
</dbReference>
<dbReference type="PANTHER" id="PTHR43540:SF1">
    <property type="entry name" value="ISOCHORISMATASE HYDROLASE"/>
    <property type="match status" value="1"/>
</dbReference>
<dbReference type="SUPFAM" id="SSF52499">
    <property type="entry name" value="Isochorismatase-like hydrolases"/>
    <property type="match status" value="1"/>
</dbReference>
<dbReference type="Pfam" id="PF00857">
    <property type="entry name" value="Isochorismatase"/>
    <property type="match status" value="1"/>
</dbReference>
<evidence type="ECO:0000256" key="1">
    <source>
        <dbReference type="ARBA" id="ARBA00022801"/>
    </source>
</evidence>
<sequence length="184" mass="20424">MSRHAPALLIIDMQKAMQQVAAGPRNNPLAERNIADLLHAWRRAERWVVHVRHLSRSPQSLFWPGQPGAEFQDELVPLAHEHVVDKNVPDAFTHSGLERWLRVRDIEALVIVGVSTSNSVESTARSAGNLGFRTQVVSDATFAFAKTDYSGVRRTAEDVHAMSLANLGGEYAQILDTREALALR</sequence>
<protein>
    <submittedName>
        <fullName evidence="3">Cysteine hydrolase</fullName>
    </submittedName>
</protein>
<dbReference type="PANTHER" id="PTHR43540">
    <property type="entry name" value="PEROXYUREIDOACRYLATE/UREIDOACRYLATE AMIDOHYDROLASE-RELATED"/>
    <property type="match status" value="1"/>
</dbReference>
<accession>A0A5R9QCY4</accession>
<dbReference type="InterPro" id="IPR050272">
    <property type="entry name" value="Isochorismatase-like_hydrls"/>
</dbReference>
<comment type="caution">
    <text evidence="3">The sequence shown here is derived from an EMBL/GenBank/DDBJ whole genome shotgun (WGS) entry which is preliminary data.</text>
</comment>
<dbReference type="Proteomes" id="UP000306753">
    <property type="component" value="Unassembled WGS sequence"/>
</dbReference>
<organism evidence="3 4">
    <name type="scientific">Stutzerimonas nosocomialis</name>
    <dbReference type="NCBI Taxonomy" id="1056496"/>
    <lineage>
        <taxon>Bacteria</taxon>
        <taxon>Pseudomonadati</taxon>
        <taxon>Pseudomonadota</taxon>
        <taxon>Gammaproteobacteria</taxon>
        <taxon>Pseudomonadales</taxon>
        <taxon>Pseudomonadaceae</taxon>
        <taxon>Stutzerimonas</taxon>
    </lineage>
</organism>
<evidence type="ECO:0000259" key="2">
    <source>
        <dbReference type="Pfam" id="PF00857"/>
    </source>
</evidence>
<dbReference type="GO" id="GO:0016787">
    <property type="term" value="F:hydrolase activity"/>
    <property type="evidence" value="ECO:0007669"/>
    <property type="project" value="UniProtKB-KW"/>
</dbReference>
<evidence type="ECO:0000313" key="4">
    <source>
        <dbReference type="Proteomes" id="UP000306753"/>
    </source>
</evidence>
<name>A0A5R9QCY4_9GAMM</name>
<keyword evidence="4" id="KW-1185">Reference proteome</keyword>
<keyword evidence="1 3" id="KW-0378">Hydrolase</keyword>
<dbReference type="InterPro" id="IPR036380">
    <property type="entry name" value="Isochorismatase-like_sf"/>
</dbReference>
<dbReference type="OrthoDB" id="5360912at2"/>
<dbReference type="EMBL" id="QLAG01000015">
    <property type="protein sequence ID" value="TLX62984.1"/>
    <property type="molecule type" value="Genomic_DNA"/>
</dbReference>
<dbReference type="Gene3D" id="3.40.50.850">
    <property type="entry name" value="Isochorismatase-like"/>
    <property type="match status" value="1"/>
</dbReference>
<feature type="domain" description="Isochorismatase-like" evidence="2">
    <location>
        <begin position="7"/>
        <end position="150"/>
    </location>
</feature>
<proteinExistence type="predicted"/>
<gene>
    <name evidence="3" type="ORF">DN820_13250</name>
</gene>
<dbReference type="AlphaFoldDB" id="A0A5R9QCY4"/>
<dbReference type="InterPro" id="IPR000868">
    <property type="entry name" value="Isochorismatase-like_dom"/>
</dbReference>
<reference evidence="3 4" key="1">
    <citation type="journal article" date="2017" name="Eur. J. Clin. Microbiol. Infect. Dis.">
        <title>Uncommonly isolated clinical Pseudomonas: identification and phylogenetic assignation.</title>
        <authorList>
            <person name="Mulet M."/>
            <person name="Gomila M."/>
            <person name="Ramirez A."/>
            <person name="Cardew S."/>
            <person name="Moore E.R."/>
            <person name="Lalucat J."/>
            <person name="Garcia-Valdes E."/>
        </authorList>
    </citation>
    <scope>NUCLEOTIDE SEQUENCE [LARGE SCALE GENOMIC DNA]</scope>
    <source>
        <strain evidence="3 4">SD129</strain>
    </source>
</reference>
<evidence type="ECO:0000313" key="3">
    <source>
        <dbReference type="EMBL" id="TLX62984.1"/>
    </source>
</evidence>